<dbReference type="Proteomes" id="UP000481153">
    <property type="component" value="Unassembled WGS sequence"/>
</dbReference>
<dbReference type="Pfam" id="PF11697">
    <property type="entry name" value="DUF3293"/>
    <property type="match status" value="1"/>
</dbReference>
<proteinExistence type="predicted"/>
<accession>A0A6G0XKK5</accession>
<evidence type="ECO:0000313" key="1">
    <source>
        <dbReference type="EMBL" id="KAF0740881.1"/>
    </source>
</evidence>
<organism evidence="1 2">
    <name type="scientific">Aphanomyces euteiches</name>
    <dbReference type="NCBI Taxonomy" id="100861"/>
    <lineage>
        <taxon>Eukaryota</taxon>
        <taxon>Sar</taxon>
        <taxon>Stramenopiles</taxon>
        <taxon>Oomycota</taxon>
        <taxon>Saprolegniomycetes</taxon>
        <taxon>Saprolegniales</taxon>
        <taxon>Verrucalvaceae</taxon>
        <taxon>Aphanomyces</taxon>
    </lineage>
</organism>
<name>A0A6G0XKK5_9STRA</name>
<reference evidence="1 2" key="1">
    <citation type="submission" date="2019-07" db="EMBL/GenBank/DDBJ databases">
        <title>Genomics analysis of Aphanomyces spp. identifies a new class of oomycete effector associated with host adaptation.</title>
        <authorList>
            <person name="Gaulin E."/>
        </authorList>
    </citation>
    <scope>NUCLEOTIDE SEQUENCE [LARGE SCALE GENOMIC DNA]</scope>
    <source>
        <strain evidence="1 2">ATCC 201684</strain>
    </source>
</reference>
<keyword evidence="2" id="KW-1185">Reference proteome</keyword>
<evidence type="ECO:0000313" key="2">
    <source>
        <dbReference type="Proteomes" id="UP000481153"/>
    </source>
</evidence>
<dbReference type="EMBL" id="VJMJ01000042">
    <property type="protein sequence ID" value="KAF0740881.1"/>
    <property type="molecule type" value="Genomic_DNA"/>
</dbReference>
<comment type="caution">
    <text evidence="1">The sequence shown here is derived from an EMBL/GenBank/DDBJ whole genome shotgun (WGS) entry which is preliminary data.</text>
</comment>
<dbReference type="InterPro" id="IPR021710">
    <property type="entry name" value="DUF3293"/>
</dbReference>
<gene>
    <name evidence="1" type="ORF">Ae201684_003771</name>
</gene>
<protein>
    <submittedName>
        <fullName evidence="1">Uncharacterized protein</fullName>
    </submittedName>
</protein>
<sequence length="200" mass="22391">MPNWARRCLATQSRKIVMEESLKDLWAASYDGWINVPGADGVVYSRPLRDETNSPSLQYPASVLSSRLFAVGAWNPMGQLVTDEENDAAHDKIKATVRSIELPEGCWYRHSFGFSINWREPGYVFASPPEQADATRKIVLDLATQFKQGAIYEYEPITDKPHALLRKTVHCLMSSTVDADVIVIRSDQPCMANSVPFGLD</sequence>
<dbReference type="AlphaFoldDB" id="A0A6G0XKK5"/>
<dbReference type="VEuPathDB" id="FungiDB:AeMF1_000232"/>